<evidence type="ECO:0000256" key="1">
    <source>
        <dbReference type="SAM" id="MobiDB-lite"/>
    </source>
</evidence>
<dbReference type="AlphaFoldDB" id="A0A5S5DF77"/>
<dbReference type="OrthoDB" id="1419682at2"/>
<protein>
    <submittedName>
        <fullName evidence="3">Outer membrane protein with beta-barrel domain</fullName>
    </submittedName>
</protein>
<feature type="compositionally biased region" description="Polar residues" evidence="1">
    <location>
        <begin position="70"/>
        <end position="82"/>
    </location>
</feature>
<accession>A0A5S5DF77</accession>
<feature type="domain" description="Outer membrane protein beta-barrel" evidence="2">
    <location>
        <begin position="242"/>
        <end position="369"/>
    </location>
</feature>
<feature type="region of interest" description="Disordered" evidence="1">
    <location>
        <begin position="70"/>
        <end position="115"/>
    </location>
</feature>
<proteinExistence type="predicted"/>
<sequence length="451" mass="49002">MKKDNTGELIDVIRQVLKEDRELPYKEGAWENFRHKYVPSKGRRLSPVWRAAAAMAVVALGALTTYQLATNDSPRSTSPGTQTEHRLSSHGRPAAPDHTNREALDGADGPQEDAKTQQLLAQRPFETMSDREQVSEMKRAYIHHELAKMQLAEVTTAIRPESGSRAPLMTSAPPRATSIGGDAPVAVFRNELGDQFALAQKATPDAAGRGDVEQNIRPRKLNLSRKLELGAFLSPSTTERNFNVGGGVLFAYQLNDKLALRTGASFNQYEVGMLASEVNVGGPEMHTPNAPGGGASLISKDVPYRANSLLMPDLNSVTGKVQTLDIPLELRYNLSRQLYATGGLSYAVVLSQERLNHYTEYTDAPIYSSASDSNAPTNSPVNTVSTTVAASENNVNTNGFGGFVNFSIGRKTQLGKSVKLSVEPFVKLPVGQFKRADMNYTNGGVKIITHF</sequence>
<dbReference type="RefSeq" id="WP_148908842.1">
    <property type="nucleotide sequence ID" value="NZ_VNHX01000012.1"/>
</dbReference>
<reference evidence="3 4" key="1">
    <citation type="submission" date="2019-07" db="EMBL/GenBank/DDBJ databases">
        <title>Genomic Encyclopedia of Archaeal and Bacterial Type Strains, Phase II (KMG-II): from individual species to whole genera.</title>
        <authorList>
            <person name="Goeker M."/>
        </authorList>
    </citation>
    <scope>NUCLEOTIDE SEQUENCE [LARGE SCALE GENOMIC DNA]</scope>
    <source>
        <strain evidence="3 4">DSM 18850</strain>
    </source>
</reference>
<organism evidence="3 4">
    <name type="scientific">Sphingobacterium allocomposti</name>
    <dbReference type="NCBI Taxonomy" id="415956"/>
    <lineage>
        <taxon>Bacteria</taxon>
        <taxon>Pseudomonadati</taxon>
        <taxon>Bacteroidota</taxon>
        <taxon>Sphingobacteriia</taxon>
        <taxon>Sphingobacteriales</taxon>
        <taxon>Sphingobacteriaceae</taxon>
        <taxon>Sphingobacterium</taxon>
    </lineage>
</organism>
<comment type="caution">
    <text evidence="3">The sequence shown here is derived from an EMBL/GenBank/DDBJ whole genome shotgun (WGS) entry which is preliminary data.</text>
</comment>
<evidence type="ECO:0000313" key="4">
    <source>
        <dbReference type="Proteomes" id="UP000325105"/>
    </source>
</evidence>
<dbReference type="EMBL" id="VNHX01000012">
    <property type="protein sequence ID" value="TYP94345.1"/>
    <property type="molecule type" value="Genomic_DNA"/>
</dbReference>
<evidence type="ECO:0000259" key="2">
    <source>
        <dbReference type="Pfam" id="PF13568"/>
    </source>
</evidence>
<keyword evidence="4" id="KW-1185">Reference proteome</keyword>
<dbReference type="InterPro" id="IPR025665">
    <property type="entry name" value="Beta-barrel_OMP_2"/>
</dbReference>
<dbReference type="Pfam" id="PF13568">
    <property type="entry name" value="OMP_b-brl_2"/>
    <property type="match status" value="1"/>
</dbReference>
<name>A0A5S5DF77_9SPHI</name>
<dbReference type="Proteomes" id="UP000325105">
    <property type="component" value="Unassembled WGS sequence"/>
</dbReference>
<evidence type="ECO:0000313" key="3">
    <source>
        <dbReference type="EMBL" id="TYP94345.1"/>
    </source>
</evidence>
<gene>
    <name evidence="3" type="ORF">BC792_1128</name>
</gene>